<evidence type="ECO:0000256" key="1">
    <source>
        <dbReference type="SAM" id="MobiDB-lite"/>
    </source>
</evidence>
<evidence type="ECO:0000313" key="3">
    <source>
        <dbReference type="Proteomes" id="UP000269721"/>
    </source>
</evidence>
<dbReference type="EMBL" id="KZ996475">
    <property type="protein sequence ID" value="RKO88792.1"/>
    <property type="molecule type" value="Genomic_DNA"/>
</dbReference>
<keyword evidence="3" id="KW-1185">Reference proteome</keyword>
<protein>
    <submittedName>
        <fullName evidence="2">Uncharacterized protein</fullName>
    </submittedName>
</protein>
<dbReference type="AlphaFoldDB" id="A0A4P9W9F0"/>
<organism evidence="2 3">
    <name type="scientific">Blyttiomyces helicus</name>
    <dbReference type="NCBI Taxonomy" id="388810"/>
    <lineage>
        <taxon>Eukaryota</taxon>
        <taxon>Fungi</taxon>
        <taxon>Fungi incertae sedis</taxon>
        <taxon>Chytridiomycota</taxon>
        <taxon>Chytridiomycota incertae sedis</taxon>
        <taxon>Chytridiomycetes</taxon>
        <taxon>Chytridiomycetes incertae sedis</taxon>
        <taxon>Blyttiomyces</taxon>
    </lineage>
</organism>
<accession>A0A4P9W9F0</accession>
<evidence type="ECO:0000313" key="2">
    <source>
        <dbReference type="EMBL" id="RKO88792.1"/>
    </source>
</evidence>
<dbReference type="Proteomes" id="UP000269721">
    <property type="component" value="Unassembled WGS sequence"/>
</dbReference>
<gene>
    <name evidence="2" type="ORF">BDK51DRAFT_41852</name>
</gene>
<proteinExistence type="predicted"/>
<sequence length="426" mass="45691">MSLDHRVPRRKSDAGQSRKESGLHLATQRFDYFKKRRSRSKMCLDANLSSTAPMRQERAVVNNPAGASVAVQVPLSAAHFHNPSIGAADPLLSTTPANRRPRHVQPQPSSANAAPPSSPFQHPPHQTGMPDPRTMVSTTLDFAAEALKTPRQTPAAAERACFACLRSPGVASLPGAPETVGLCGGIFRACDSGPRSGGFRHRLGSSPFCVENGGRGPRRLSKCSVTCSCCFGRSAGAMSWPPCIHASSFAGHRASSGPRSFSGASTLKQSSSNWATSWPLLGAAKPRWAALTFPPSSYAARTPRTKIEDAETVFCELLAARGALLTCLPVREPEWRISAELALKLPDAAPNLEVLCLRGTYSTRVAILLSKRLPALRNFGFDDHAYDGALRNVLSPRVSVFEIILNEDLHHVVGEQFDHPAGATPP</sequence>
<feature type="region of interest" description="Disordered" evidence="1">
    <location>
        <begin position="1"/>
        <end position="22"/>
    </location>
</feature>
<reference evidence="3" key="1">
    <citation type="journal article" date="2018" name="Nat. Microbiol.">
        <title>Leveraging single-cell genomics to expand the fungal tree of life.</title>
        <authorList>
            <person name="Ahrendt S.R."/>
            <person name="Quandt C.A."/>
            <person name="Ciobanu D."/>
            <person name="Clum A."/>
            <person name="Salamov A."/>
            <person name="Andreopoulos B."/>
            <person name="Cheng J.F."/>
            <person name="Woyke T."/>
            <person name="Pelin A."/>
            <person name="Henrissat B."/>
            <person name="Reynolds N.K."/>
            <person name="Benny G.L."/>
            <person name="Smith M.E."/>
            <person name="James T.Y."/>
            <person name="Grigoriev I.V."/>
        </authorList>
    </citation>
    <scope>NUCLEOTIDE SEQUENCE [LARGE SCALE GENOMIC DNA]</scope>
</reference>
<feature type="compositionally biased region" description="Low complexity" evidence="1">
    <location>
        <begin position="105"/>
        <end position="115"/>
    </location>
</feature>
<name>A0A4P9W9F0_9FUNG</name>
<feature type="region of interest" description="Disordered" evidence="1">
    <location>
        <begin position="86"/>
        <end position="134"/>
    </location>
</feature>